<dbReference type="OrthoDB" id="9769319at2"/>
<dbReference type="InterPro" id="IPR006059">
    <property type="entry name" value="SBP"/>
</dbReference>
<gene>
    <name evidence="5" type="ORF">ELQ90_08830</name>
</gene>
<dbReference type="PANTHER" id="PTHR30222">
    <property type="entry name" value="SPERMIDINE/PUTRESCINE-BINDING PERIPLASMIC PROTEIN"/>
    <property type="match status" value="1"/>
</dbReference>
<accession>A0A3S3Z3G2</accession>
<dbReference type="Proteomes" id="UP000288547">
    <property type="component" value="Unassembled WGS sequence"/>
</dbReference>
<comment type="caution">
    <text evidence="5">The sequence shown here is derived from an EMBL/GenBank/DDBJ whole genome shotgun (WGS) entry which is preliminary data.</text>
</comment>
<comment type="subcellular location">
    <subcellularLocation>
        <location evidence="1">Periplasm</location>
    </subcellularLocation>
</comment>
<dbReference type="AlphaFoldDB" id="A0A3S3Z3G2"/>
<evidence type="ECO:0000256" key="2">
    <source>
        <dbReference type="ARBA" id="ARBA00022448"/>
    </source>
</evidence>
<dbReference type="CDD" id="cd13590">
    <property type="entry name" value="PBP2_PotD_PotF_like"/>
    <property type="match status" value="1"/>
</dbReference>
<dbReference type="GO" id="GO:0019808">
    <property type="term" value="F:polyamine binding"/>
    <property type="evidence" value="ECO:0007669"/>
    <property type="project" value="InterPro"/>
</dbReference>
<dbReference type="RefSeq" id="WP_128494915.1">
    <property type="nucleotide sequence ID" value="NZ_RZNB01000003.1"/>
</dbReference>
<evidence type="ECO:0000256" key="4">
    <source>
        <dbReference type="ARBA" id="ARBA00022764"/>
    </source>
</evidence>
<keyword evidence="3" id="KW-0732">Signal</keyword>
<keyword evidence="2" id="KW-0813">Transport</keyword>
<evidence type="ECO:0000256" key="1">
    <source>
        <dbReference type="ARBA" id="ARBA00004418"/>
    </source>
</evidence>
<evidence type="ECO:0000256" key="3">
    <source>
        <dbReference type="ARBA" id="ARBA00022729"/>
    </source>
</evidence>
<dbReference type="GO" id="GO:0015846">
    <property type="term" value="P:polyamine transport"/>
    <property type="evidence" value="ECO:0007669"/>
    <property type="project" value="InterPro"/>
</dbReference>
<evidence type="ECO:0000313" key="5">
    <source>
        <dbReference type="EMBL" id="RWZ50921.1"/>
    </source>
</evidence>
<dbReference type="Pfam" id="PF13416">
    <property type="entry name" value="SBP_bac_8"/>
    <property type="match status" value="1"/>
</dbReference>
<keyword evidence="6" id="KW-1185">Reference proteome</keyword>
<sequence length="385" mass="41512">MSDKPVRVLLPETMASAFSKGLSRRALLGGALGLGVTATLAACSTGGGGGGGGSASGLNIYTWGEYDDPAVLKDFTSEFGPSITIDSYGSNQEMISKLVTASGTSGYDLCVPTHQYIPQMAASDLLEELDHSKLPNMKNLDAAYIDQEFDPGNTYSVPKDWGSTGYVYDTTVITRELTSWADFWDAAQNEASGKLSLLEDPGEIAYSYFLANGIDPNTTDEGHLEDYRVFITETIAPHVQAFESYPSGTIAQNGRVLAHAWNGDARQGILNNEDPARYKYVTPTEGGNLWQDNWAIVKGAPNADAAHEFINYVLDPEVSLQELIYIGYHTAVQGIEEAATEAGVELPELIFFTPEQVDKLVFAKLTDAEQTIVSIYDELTAAAGQ</sequence>
<dbReference type="InterPro" id="IPR006311">
    <property type="entry name" value="TAT_signal"/>
</dbReference>
<organism evidence="5 6">
    <name type="scientific">Labedella phragmitis</name>
    <dbReference type="NCBI Taxonomy" id="2498849"/>
    <lineage>
        <taxon>Bacteria</taxon>
        <taxon>Bacillati</taxon>
        <taxon>Actinomycetota</taxon>
        <taxon>Actinomycetes</taxon>
        <taxon>Micrococcales</taxon>
        <taxon>Microbacteriaceae</taxon>
        <taxon>Labedella</taxon>
    </lineage>
</organism>
<dbReference type="InterPro" id="IPR001188">
    <property type="entry name" value="Sperm_putr-bd"/>
</dbReference>
<dbReference type="SUPFAM" id="SSF53850">
    <property type="entry name" value="Periplasmic binding protein-like II"/>
    <property type="match status" value="1"/>
</dbReference>
<reference evidence="5 6" key="1">
    <citation type="submission" date="2018-12" db="EMBL/GenBank/DDBJ databases">
        <authorList>
            <person name="Li F."/>
        </authorList>
    </citation>
    <scope>NUCLEOTIDE SEQUENCE [LARGE SCALE GENOMIC DNA]</scope>
    <source>
        <strain evidence="5 6">11W25H-1</strain>
    </source>
</reference>
<dbReference type="EMBL" id="RZNB01000003">
    <property type="protein sequence ID" value="RWZ50921.1"/>
    <property type="molecule type" value="Genomic_DNA"/>
</dbReference>
<dbReference type="GO" id="GO:0042597">
    <property type="term" value="C:periplasmic space"/>
    <property type="evidence" value="ECO:0007669"/>
    <property type="project" value="UniProtKB-SubCell"/>
</dbReference>
<dbReference type="PANTHER" id="PTHR30222:SF17">
    <property type="entry name" value="SPERMIDINE_PUTRESCINE-BINDING PERIPLASMIC PROTEIN"/>
    <property type="match status" value="1"/>
</dbReference>
<protein>
    <submittedName>
        <fullName evidence="5">Spermidine/putrescine ABC transporter substrate-binding protein</fullName>
    </submittedName>
</protein>
<dbReference type="Gene3D" id="3.40.190.10">
    <property type="entry name" value="Periplasmic binding protein-like II"/>
    <property type="match status" value="2"/>
</dbReference>
<dbReference type="PRINTS" id="PR00909">
    <property type="entry name" value="SPERMDNBNDNG"/>
</dbReference>
<evidence type="ECO:0000313" key="6">
    <source>
        <dbReference type="Proteomes" id="UP000288547"/>
    </source>
</evidence>
<dbReference type="PROSITE" id="PS51318">
    <property type="entry name" value="TAT"/>
    <property type="match status" value="1"/>
</dbReference>
<name>A0A3S3Z3G2_9MICO</name>
<keyword evidence="4" id="KW-0574">Periplasm</keyword>
<proteinExistence type="predicted"/>